<feature type="region of interest" description="Disordered" evidence="3">
    <location>
        <begin position="1"/>
        <end position="21"/>
    </location>
</feature>
<dbReference type="AlphaFoldDB" id="A0A9W6FJ04"/>
<sequence>MQRPRHAPTRHAPARHAAETWASSSGMHARVVGAVIMRDLQTRFGTGYFGFLLGLIMPLGHLTVAMGITLLLGRPAPVGSDTAIFLTTGLLPFIVWLYGHRQIMLTIVQNRPLLYFPGVDIFDLFAARIVIEIVTATLVVGIVLGSLSMIGHDVQIADWPGFTYALMQAWLLGVATGLIFGTTSTFAPIALLIGNLLGPLLWGISGIFFLADSLPERISNVLYYNPLSQIIDGLRISYYAEYYSSFYSEKSLSTQILVLLTAGMALIPVTRKVS</sequence>
<name>A0A9W6FJ04_XANFL</name>
<evidence type="ECO:0000313" key="8">
    <source>
        <dbReference type="Proteomes" id="UP001245370"/>
    </source>
</evidence>
<reference evidence="6 8" key="2">
    <citation type="submission" date="2023-07" db="EMBL/GenBank/DDBJ databases">
        <title>Genomic Encyclopedia of Type Strains, Phase IV (KMG-IV): sequencing the most valuable type-strain genomes for metagenomic binning, comparative biology and taxonomic classification.</title>
        <authorList>
            <person name="Goeker M."/>
        </authorList>
    </citation>
    <scope>NUCLEOTIDE SEQUENCE [LARGE SCALE GENOMIC DNA]</scope>
    <source>
        <strain evidence="6 8">DSM 338</strain>
    </source>
</reference>
<reference evidence="5" key="1">
    <citation type="submission" date="2022-12" db="EMBL/GenBank/DDBJ databases">
        <title>Reference genome sequencing for broad-spectrum identification of bacterial and archaeal isolates by mass spectrometry.</title>
        <authorList>
            <person name="Sekiguchi Y."/>
            <person name="Tourlousse D.M."/>
        </authorList>
    </citation>
    <scope>NUCLEOTIDE SEQUENCE</scope>
    <source>
        <strain evidence="5">301</strain>
    </source>
</reference>
<feature type="transmembrane region" description="Helical" evidence="4">
    <location>
        <begin position="189"/>
        <end position="211"/>
    </location>
</feature>
<evidence type="ECO:0000256" key="3">
    <source>
        <dbReference type="SAM" id="MobiDB-lite"/>
    </source>
</evidence>
<evidence type="ECO:0000256" key="2">
    <source>
        <dbReference type="ARBA" id="ARBA00022448"/>
    </source>
</evidence>
<dbReference type="GO" id="GO:0043190">
    <property type="term" value="C:ATP-binding cassette (ABC) transporter complex"/>
    <property type="evidence" value="ECO:0007669"/>
    <property type="project" value="InterPro"/>
</dbReference>
<keyword evidence="4" id="KW-1133">Transmembrane helix</keyword>
<evidence type="ECO:0000256" key="1">
    <source>
        <dbReference type="ARBA" id="ARBA00007783"/>
    </source>
</evidence>
<accession>A0A9W6FJ04</accession>
<dbReference type="EMBL" id="BSDO01000002">
    <property type="protein sequence ID" value="GLI21736.1"/>
    <property type="molecule type" value="Genomic_DNA"/>
</dbReference>
<feature type="transmembrane region" description="Helical" evidence="4">
    <location>
        <begin position="121"/>
        <end position="150"/>
    </location>
</feature>
<keyword evidence="8" id="KW-1185">Reference proteome</keyword>
<comment type="similarity">
    <text evidence="1">Belongs to the ABC-2 integral membrane protein family.</text>
</comment>
<dbReference type="Proteomes" id="UP001245370">
    <property type="component" value="Unassembled WGS sequence"/>
</dbReference>
<dbReference type="GO" id="GO:0015920">
    <property type="term" value="P:lipopolysaccharide transport"/>
    <property type="evidence" value="ECO:0007669"/>
    <property type="project" value="TreeGrafter"/>
</dbReference>
<comment type="caution">
    <text evidence="5">The sequence shown here is derived from an EMBL/GenBank/DDBJ whole genome shotgun (WGS) entry which is preliminary data.</text>
</comment>
<feature type="transmembrane region" description="Helical" evidence="4">
    <location>
        <begin position="83"/>
        <end position="100"/>
    </location>
</feature>
<dbReference type="EMBL" id="JAVDPY010000001">
    <property type="protein sequence ID" value="MDR6332512.1"/>
    <property type="molecule type" value="Genomic_DNA"/>
</dbReference>
<evidence type="ECO:0000313" key="6">
    <source>
        <dbReference type="EMBL" id="MDR6332512.1"/>
    </source>
</evidence>
<evidence type="ECO:0000313" key="5">
    <source>
        <dbReference type="EMBL" id="GLI21736.1"/>
    </source>
</evidence>
<dbReference type="GeneID" id="95762205"/>
<feature type="transmembrane region" description="Helical" evidence="4">
    <location>
        <begin position="47"/>
        <end position="71"/>
    </location>
</feature>
<dbReference type="PRINTS" id="PR00164">
    <property type="entry name" value="ABC2TRNSPORT"/>
</dbReference>
<keyword evidence="4" id="KW-0812">Transmembrane</keyword>
<dbReference type="PANTHER" id="PTHR30413">
    <property type="entry name" value="INNER MEMBRANE TRANSPORT PERMEASE"/>
    <property type="match status" value="1"/>
</dbReference>
<dbReference type="RefSeq" id="WP_281806588.1">
    <property type="nucleotide sequence ID" value="NZ_BSDO01000002.1"/>
</dbReference>
<feature type="transmembrane region" description="Helical" evidence="4">
    <location>
        <begin position="252"/>
        <end position="270"/>
    </location>
</feature>
<feature type="transmembrane region" description="Helical" evidence="4">
    <location>
        <begin position="162"/>
        <end position="182"/>
    </location>
</feature>
<dbReference type="GO" id="GO:0140359">
    <property type="term" value="F:ABC-type transporter activity"/>
    <property type="evidence" value="ECO:0007669"/>
    <property type="project" value="InterPro"/>
</dbReference>
<evidence type="ECO:0000313" key="7">
    <source>
        <dbReference type="Proteomes" id="UP001144397"/>
    </source>
</evidence>
<evidence type="ECO:0000256" key="4">
    <source>
        <dbReference type="SAM" id="Phobius"/>
    </source>
</evidence>
<protein>
    <submittedName>
        <fullName evidence="6">Capsular polysaccharide transport system permease protein</fullName>
    </submittedName>
    <submittedName>
        <fullName evidence="5">Transport permease protein</fullName>
    </submittedName>
</protein>
<dbReference type="InterPro" id="IPR000412">
    <property type="entry name" value="ABC_2_transport"/>
</dbReference>
<organism evidence="5 7">
    <name type="scientific">Xanthobacter flavus</name>
    <dbReference type="NCBI Taxonomy" id="281"/>
    <lineage>
        <taxon>Bacteria</taxon>
        <taxon>Pseudomonadati</taxon>
        <taxon>Pseudomonadota</taxon>
        <taxon>Alphaproteobacteria</taxon>
        <taxon>Hyphomicrobiales</taxon>
        <taxon>Xanthobacteraceae</taxon>
        <taxon>Xanthobacter</taxon>
    </lineage>
</organism>
<keyword evidence="2" id="KW-0813">Transport</keyword>
<dbReference type="PANTHER" id="PTHR30413:SF10">
    <property type="entry name" value="CAPSULE POLYSACCHARIDE EXPORT INNER-MEMBRANE PROTEIN CTRC"/>
    <property type="match status" value="1"/>
</dbReference>
<gene>
    <name evidence="6" type="ORF">GGQ86_000959</name>
    <name evidence="5" type="ORF">XFLAVUS301_14100</name>
</gene>
<proteinExistence type="inferred from homology"/>
<keyword evidence="4" id="KW-0472">Membrane</keyword>
<feature type="compositionally biased region" description="Basic residues" evidence="3">
    <location>
        <begin position="1"/>
        <end position="14"/>
    </location>
</feature>
<dbReference type="Proteomes" id="UP001144397">
    <property type="component" value="Unassembled WGS sequence"/>
</dbReference>